<keyword evidence="2" id="KW-1185">Reference proteome</keyword>
<comment type="caution">
    <text evidence="1">The sequence shown here is derived from an EMBL/GenBank/DDBJ whole genome shotgun (WGS) entry which is preliminary data.</text>
</comment>
<reference evidence="1 2" key="1">
    <citation type="submission" date="2023-01" db="EMBL/GenBank/DDBJ databases">
        <title>Novel diversity within Roseofilum (Cyanobacteria; Desertifilaceae) from marine benthic mats with descriptions of four novel species.</title>
        <authorList>
            <person name="Wang Y."/>
            <person name="Berthold D.E."/>
            <person name="Hu J."/>
            <person name="Lefler F.W."/>
            <person name="Laughinghouse H.D. IV."/>
        </authorList>
    </citation>
    <scope>NUCLEOTIDE SEQUENCE [LARGE SCALE GENOMIC DNA]</scope>
    <source>
        <strain evidence="1 2">BLCC-M154</strain>
    </source>
</reference>
<name>A0ABT7APW7_9CYAN</name>
<evidence type="ECO:0000313" key="1">
    <source>
        <dbReference type="EMBL" id="MDJ1168931.1"/>
    </source>
</evidence>
<evidence type="ECO:0000313" key="2">
    <source>
        <dbReference type="Proteomes" id="UP001235303"/>
    </source>
</evidence>
<dbReference type="EMBL" id="JAQOSP010000039">
    <property type="protein sequence ID" value="MDJ1168931.1"/>
    <property type="molecule type" value="Genomic_DNA"/>
</dbReference>
<proteinExistence type="predicted"/>
<dbReference type="Proteomes" id="UP001235303">
    <property type="component" value="Unassembled WGS sequence"/>
</dbReference>
<protein>
    <submittedName>
        <fullName evidence="1">Uncharacterized protein</fullName>
    </submittedName>
</protein>
<gene>
    <name evidence="1" type="ORF">PMG71_05785</name>
</gene>
<sequence length="89" mass="10422">MILKSKGDYYNLDRFSHFCVELSPCCVKAFYPFFSGTEDHFPGYEILYKTHDEKEAKSVLDRLMTIYAEGETKLLDLDTIIEEIRRNAT</sequence>
<accession>A0ABT7APW7</accession>
<organism evidence="1 2">
    <name type="scientific">Roseofilum acuticapitatum BLCC-M154</name>
    <dbReference type="NCBI Taxonomy" id="3022444"/>
    <lineage>
        <taxon>Bacteria</taxon>
        <taxon>Bacillati</taxon>
        <taxon>Cyanobacteriota</taxon>
        <taxon>Cyanophyceae</taxon>
        <taxon>Desertifilales</taxon>
        <taxon>Desertifilaceae</taxon>
        <taxon>Roseofilum</taxon>
        <taxon>Roseofilum acuticapitatum</taxon>
    </lineage>
</organism>
<dbReference type="RefSeq" id="WP_283752695.1">
    <property type="nucleotide sequence ID" value="NZ_JAQOSP010000039.1"/>
</dbReference>